<dbReference type="OrthoDB" id="3548at2759"/>
<reference evidence="4" key="1">
    <citation type="journal article" date="2021" name="Sci. Rep.">
        <title>Diploid genomic architecture of Nitzschia inconspicua, an elite biomass production diatom.</title>
        <authorList>
            <person name="Oliver A."/>
            <person name="Podell S."/>
            <person name="Pinowska A."/>
            <person name="Traller J.C."/>
            <person name="Smith S.R."/>
            <person name="McClure R."/>
            <person name="Beliaev A."/>
            <person name="Bohutskyi P."/>
            <person name="Hill E.A."/>
            <person name="Rabines A."/>
            <person name="Zheng H."/>
            <person name="Allen L.Z."/>
            <person name="Kuo A."/>
            <person name="Grigoriev I.V."/>
            <person name="Allen A.E."/>
            <person name="Hazlebeck D."/>
            <person name="Allen E.E."/>
        </authorList>
    </citation>
    <scope>NUCLEOTIDE SEQUENCE</scope>
    <source>
        <strain evidence="4">Hildebrandi</strain>
    </source>
</reference>
<dbReference type="Proteomes" id="UP000693970">
    <property type="component" value="Unassembled WGS sequence"/>
</dbReference>
<feature type="region of interest" description="Disordered" evidence="3">
    <location>
        <begin position="1"/>
        <end position="21"/>
    </location>
</feature>
<comment type="caution">
    <text evidence="4">The sequence shown here is derived from an EMBL/GenBank/DDBJ whole genome shotgun (WGS) entry which is preliminary data.</text>
</comment>
<evidence type="ECO:0000256" key="3">
    <source>
        <dbReference type="SAM" id="MobiDB-lite"/>
    </source>
</evidence>
<organism evidence="4 5">
    <name type="scientific">Nitzschia inconspicua</name>
    <dbReference type="NCBI Taxonomy" id="303405"/>
    <lineage>
        <taxon>Eukaryota</taxon>
        <taxon>Sar</taxon>
        <taxon>Stramenopiles</taxon>
        <taxon>Ochrophyta</taxon>
        <taxon>Bacillariophyta</taxon>
        <taxon>Bacillariophyceae</taxon>
        <taxon>Bacillariophycidae</taxon>
        <taxon>Bacillariales</taxon>
        <taxon>Bacillariaceae</taxon>
        <taxon>Nitzschia</taxon>
    </lineage>
</organism>
<name>A0A9K3PCL2_9STRA</name>
<dbReference type="PANTHER" id="PTHR43542">
    <property type="entry name" value="METHYLTRANSFERASE"/>
    <property type="match status" value="1"/>
</dbReference>
<dbReference type="InterPro" id="IPR004398">
    <property type="entry name" value="RNA_MeTrfase_RsmD"/>
</dbReference>
<dbReference type="CDD" id="cd02440">
    <property type="entry name" value="AdoMet_MTases"/>
    <property type="match status" value="1"/>
</dbReference>
<evidence type="ECO:0000256" key="2">
    <source>
        <dbReference type="ARBA" id="ARBA00022679"/>
    </source>
</evidence>
<feature type="region of interest" description="Disordered" evidence="3">
    <location>
        <begin position="114"/>
        <end position="136"/>
    </location>
</feature>
<proteinExistence type="predicted"/>
<dbReference type="Pfam" id="PF03602">
    <property type="entry name" value="Cons_hypoth95"/>
    <property type="match status" value="1"/>
</dbReference>
<evidence type="ECO:0000313" key="4">
    <source>
        <dbReference type="EMBL" id="KAG7342025.1"/>
    </source>
</evidence>
<feature type="region of interest" description="Disordered" evidence="3">
    <location>
        <begin position="59"/>
        <end position="91"/>
    </location>
</feature>
<keyword evidence="1 4" id="KW-0489">Methyltransferase</keyword>
<sequence>MFKDNCNTSRKRVRDAPATSSNATSWSIGFLILLSVFVRTSPVNSFVFPFDRKQQSITPLFARPSRNQQKIRRQQQEKMQQSSDSDAGGELPANLKRKVNAKRPQLGHVVPAATQAKGSGGSANPQLRPQGKAREAGLNNPSMLKILGGKARGRRLDSPQVYLRPMMGKVREALYSTLQSFELYDYPLRHLDLFAGSGSVGLESLSRGASHCTFCDLSQDCCNAIQRNIQWCQFNDNDDDNGAVTTKVVCGDVLMLLREPTSVGLPVDEKPYQVITICPPYEEVVYADLMDAVAGSSLVQDDTIVVLEYPVELWGDLPHVYAGKATTMVGIRNRKYGRTVIAMYICNPTGKIENVTSRPEEFI</sequence>
<evidence type="ECO:0000256" key="1">
    <source>
        <dbReference type="ARBA" id="ARBA00022603"/>
    </source>
</evidence>
<protein>
    <submittedName>
        <fullName evidence="4">N6-adenine-specific DNA methylase</fullName>
    </submittedName>
</protein>
<reference evidence="4" key="2">
    <citation type="submission" date="2021-04" db="EMBL/GenBank/DDBJ databases">
        <authorList>
            <person name="Podell S."/>
        </authorList>
    </citation>
    <scope>NUCLEOTIDE SEQUENCE</scope>
    <source>
        <strain evidence="4">Hildebrandi</strain>
    </source>
</reference>
<dbReference type="GO" id="GO:0008168">
    <property type="term" value="F:methyltransferase activity"/>
    <property type="evidence" value="ECO:0007669"/>
    <property type="project" value="UniProtKB-KW"/>
</dbReference>
<keyword evidence="5" id="KW-1185">Reference proteome</keyword>
<keyword evidence="2" id="KW-0808">Transferase</keyword>
<dbReference type="GO" id="GO:0031167">
    <property type="term" value="P:rRNA methylation"/>
    <property type="evidence" value="ECO:0007669"/>
    <property type="project" value="InterPro"/>
</dbReference>
<evidence type="ECO:0000313" key="5">
    <source>
        <dbReference type="Proteomes" id="UP000693970"/>
    </source>
</evidence>
<dbReference type="PANTHER" id="PTHR43542:SF1">
    <property type="entry name" value="METHYLTRANSFERASE"/>
    <property type="match status" value="1"/>
</dbReference>
<gene>
    <name evidence="4" type="ORF">IV203_007117</name>
</gene>
<dbReference type="AlphaFoldDB" id="A0A9K3PCL2"/>
<dbReference type="EMBL" id="JAGRRH010000025">
    <property type="protein sequence ID" value="KAG7342025.1"/>
    <property type="molecule type" value="Genomic_DNA"/>
</dbReference>
<accession>A0A9K3PCL2</accession>